<proteinExistence type="predicted"/>
<feature type="domain" description="SGNH hydrolase-type esterase" evidence="2">
    <location>
        <begin position="477"/>
        <end position="607"/>
    </location>
</feature>
<dbReference type="Pfam" id="PF13472">
    <property type="entry name" value="Lipase_GDSL_2"/>
    <property type="match status" value="1"/>
</dbReference>
<dbReference type="PANTHER" id="PTHR37981">
    <property type="entry name" value="LIPASE 2"/>
    <property type="match status" value="1"/>
</dbReference>
<gene>
    <name evidence="3" type="ORF">K432DRAFT_410024</name>
</gene>
<dbReference type="AlphaFoldDB" id="A0A8E2DZ09"/>
<sequence length="826" mass="91692">MYRSLKYLSKLVFVVELFSVFALPLGIPHPQEKSSLPWTEIPRRFPRDEHPGPGPTPNLPTYAKLLRAFLVDIESNATNGNIDVSNNPLLHPSEWVALGDSYAAGPGAGDTVDQRCLRGSAAYPLQLQGDEFMPGPAEGQLPRFTFKACTGDVTVNLTDSTNPNYQLDTVGDRTTFVTLSIGGNDVLFAKILMRCVYGTWGFIGPSCDDVLDAARSNLYGVPFWNNYNELMNQILARLNWQGQLERGRNVVTAIFQTGYSQFFESDTTQCNGASFWPLIGPAGPKYWIDYINVTNMQLPDTWYLYTPAITFVDIDPIYTGHRFCRRDVQEPDAADRGTWFFHLIPKEDYPALIPGPPSGTLDGLNDNASSIAIASELATIREKFEKYADDPSTNTWESPLWMVRTFHPLPGGFEATKDLLLFKLRYHEAARQLASRVINIMVIGDYVPFGSQDSNSDIFQGFIPHMCGERHECYQRATINTLHRNLLESPHLTIQNKVVIVFAGTNDLLFQVDIENAPNRLAQLVLSVYDADPHALVLLCQIPMVGLNEVPSRWRPLQRRIVEYNARLAALANQMRSEGYRILQVHTSATTMEHVDGDYLLPNARGYMRIANNIVEAIVLENAIRDLPIVPSGQDQSSQEASNEGALLASLNLEVGKVVCNQSRTNEGQGSPSKEDIAKSILRCAAEDDFITRVVVTSPRYHGDPARPEMLSLNGTICISAGGAPDASDYNQLMVVRPNGNYSLTHRGILDQCLNSGQWYGGYWKGQDGLYIEQKNLNFPRSPLIADFQSDNIPLNVQSSAVILDATPATLISEPSNTFPAVSIFA</sequence>
<keyword evidence="1" id="KW-0732">Signal</keyword>
<feature type="chain" id="PRO_5034146795" evidence="1">
    <location>
        <begin position="23"/>
        <end position="826"/>
    </location>
</feature>
<dbReference type="GO" id="GO:0006629">
    <property type="term" value="P:lipid metabolic process"/>
    <property type="evidence" value="ECO:0007669"/>
    <property type="project" value="TreeGrafter"/>
</dbReference>
<dbReference type="InterPro" id="IPR036514">
    <property type="entry name" value="SGNH_hydro_sf"/>
</dbReference>
<dbReference type="CDD" id="cd01823">
    <property type="entry name" value="SEST_like"/>
    <property type="match status" value="1"/>
</dbReference>
<accession>A0A8E2DZ09</accession>
<evidence type="ECO:0000259" key="2">
    <source>
        <dbReference type="Pfam" id="PF13472"/>
    </source>
</evidence>
<keyword evidence="3" id="KW-0378">Hydrolase</keyword>
<protein>
    <submittedName>
        <fullName evidence="3">SGNH hydrolase</fullName>
    </submittedName>
</protein>
<dbReference type="Proteomes" id="UP000250266">
    <property type="component" value="Unassembled WGS sequence"/>
</dbReference>
<dbReference type="InterPro" id="IPR013830">
    <property type="entry name" value="SGNH_hydro"/>
</dbReference>
<evidence type="ECO:0000313" key="3">
    <source>
        <dbReference type="EMBL" id="OCK74244.1"/>
    </source>
</evidence>
<dbReference type="OrthoDB" id="21678at2759"/>
<evidence type="ECO:0000313" key="4">
    <source>
        <dbReference type="Proteomes" id="UP000250266"/>
    </source>
</evidence>
<dbReference type="Gene3D" id="3.40.50.1110">
    <property type="entry name" value="SGNH hydrolase"/>
    <property type="match status" value="2"/>
</dbReference>
<feature type="signal peptide" evidence="1">
    <location>
        <begin position="1"/>
        <end position="22"/>
    </location>
</feature>
<name>A0A8E2DZ09_9PEZI</name>
<dbReference type="PANTHER" id="PTHR37981:SF1">
    <property type="entry name" value="SGNH HYDROLASE-TYPE ESTERASE DOMAIN-CONTAINING PROTEIN"/>
    <property type="match status" value="1"/>
</dbReference>
<dbReference type="SUPFAM" id="SSF52266">
    <property type="entry name" value="SGNH hydrolase"/>
    <property type="match status" value="2"/>
</dbReference>
<dbReference type="GO" id="GO:0016788">
    <property type="term" value="F:hydrolase activity, acting on ester bonds"/>
    <property type="evidence" value="ECO:0007669"/>
    <property type="project" value="InterPro"/>
</dbReference>
<keyword evidence="4" id="KW-1185">Reference proteome</keyword>
<dbReference type="EMBL" id="KV745522">
    <property type="protein sequence ID" value="OCK74244.1"/>
    <property type="molecule type" value="Genomic_DNA"/>
</dbReference>
<dbReference type="InterPro" id="IPR037460">
    <property type="entry name" value="SEST-like"/>
</dbReference>
<organism evidence="3 4">
    <name type="scientific">Lepidopterella palustris CBS 459.81</name>
    <dbReference type="NCBI Taxonomy" id="1314670"/>
    <lineage>
        <taxon>Eukaryota</taxon>
        <taxon>Fungi</taxon>
        <taxon>Dikarya</taxon>
        <taxon>Ascomycota</taxon>
        <taxon>Pezizomycotina</taxon>
        <taxon>Dothideomycetes</taxon>
        <taxon>Pleosporomycetidae</taxon>
        <taxon>Mytilinidiales</taxon>
        <taxon>Argynnaceae</taxon>
        <taxon>Lepidopterella</taxon>
    </lineage>
</organism>
<evidence type="ECO:0000256" key="1">
    <source>
        <dbReference type="SAM" id="SignalP"/>
    </source>
</evidence>
<reference evidence="3 4" key="1">
    <citation type="journal article" date="2016" name="Nat. Commun.">
        <title>Ectomycorrhizal ecology is imprinted in the genome of the dominant symbiotic fungus Cenococcum geophilum.</title>
        <authorList>
            <consortium name="DOE Joint Genome Institute"/>
            <person name="Peter M."/>
            <person name="Kohler A."/>
            <person name="Ohm R.A."/>
            <person name="Kuo A."/>
            <person name="Krutzmann J."/>
            <person name="Morin E."/>
            <person name="Arend M."/>
            <person name="Barry K.W."/>
            <person name="Binder M."/>
            <person name="Choi C."/>
            <person name="Clum A."/>
            <person name="Copeland A."/>
            <person name="Grisel N."/>
            <person name="Haridas S."/>
            <person name="Kipfer T."/>
            <person name="LaButti K."/>
            <person name="Lindquist E."/>
            <person name="Lipzen A."/>
            <person name="Maire R."/>
            <person name="Meier B."/>
            <person name="Mihaltcheva S."/>
            <person name="Molinier V."/>
            <person name="Murat C."/>
            <person name="Poggeler S."/>
            <person name="Quandt C.A."/>
            <person name="Sperisen C."/>
            <person name="Tritt A."/>
            <person name="Tisserant E."/>
            <person name="Crous P.W."/>
            <person name="Henrissat B."/>
            <person name="Nehls U."/>
            <person name="Egli S."/>
            <person name="Spatafora J.W."/>
            <person name="Grigoriev I.V."/>
            <person name="Martin F.M."/>
        </authorList>
    </citation>
    <scope>NUCLEOTIDE SEQUENCE [LARGE SCALE GENOMIC DNA]</scope>
    <source>
        <strain evidence="3 4">CBS 459.81</strain>
    </source>
</reference>